<evidence type="ECO:0000259" key="3">
    <source>
        <dbReference type="Pfam" id="PF00535"/>
    </source>
</evidence>
<dbReference type="Gene3D" id="3.90.550.10">
    <property type="entry name" value="Spore Coat Polysaccharide Biosynthesis Protein SpsA, Chain A"/>
    <property type="match status" value="1"/>
</dbReference>
<feature type="region of interest" description="Disordered" evidence="2">
    <location>
        <begin position="273"/>
        <end position="295"/>
    </location>
</feature>
<evidence type="ECO:0000256" key="2">
    <source>
        <dbReference type="SAM" id="MobiDB-lite"/>
    </source>
</evidence>
<dbReference type="Pfam" id="PF00535">
    <property type="entry name" value="Glycos_transf_2"/>
    <property type="match status" value="1"/>
</dbReference>
<feature type="compositionally biased region" description="Basic and acidic residues" evidence="2">
    <location>
        <begin position="283"/>
        <end position="295"/>
    </location>
</feature>
<dbReference type="PANTHER" id="PTHR43630">
    <property type="entry name" value="POLY-BETA-1,6-N-ACETYL-D-GLUCOSAMINE SYNTHASE"/>
    <property type="match status" value="1"/>
</dbReference>
<name>A0A1J6I9L5_9HYPH</name>
<dbReference type="AlphaFoldDB" id="A0A1J6I9L5"/>
<evidence type="ECO:0000313" key="5">
    <source>
        <dbReference type="Proteomes" id="UP000182985"/>
    </source>
</evidence>
<dbReference type="EMBL" id="MOEC01000004">
    <property type="protein sequence ID" value="OIS94478.1"/>
    <property type="molecule type" value="Genomic_DNA"/>
</dbReference>
<keyword evidence="4" id="KW-0808">Transferase</keyword>
<proteinExistence type="inferred from homology"/>
<evidence type="ECO:0000313" key="4">
    <source>
        <dbReference type="EMBL" id="OIS94478.1"/>
    </source>
</evidence>
<protein>
    <submittedName>
        <fullName evidence="4">Glycosyl transferase</fullName>
    </submittedName>
</protein>
<dbReference type="GO" id="GO:0016740">
    <property type="term" value="F:transferase activity"/>
    <property type="evidence" value="ECO:0007669"/>
    <property type="project" value="UniProtKB-KW"/>
</dbReference>
<gene>
    <name evidence="4" type="ORF">BLA27_05940</name>
</gene>
<dbReference type="PANTHER" id="PTHR43630:SF2">
    <property type="entry name" value="GLYCOSYLTRANSFERASE"/>
    <property type="match status" value="1"/>
</dbReference>
<dbReference type="InterPro" id="IPR001173">
    <property type="entry name" value="Glyco_trans_2-like"/>
</dbReference>
<dbReference type="RefSeq" id="WP_071630892.1">
    <property type="nucleotide sequence ID" value="NZ_MOEC01000004.1"/>
</dbReference>
<dbReference type="SUPFAM" id="SSF53448">
    <property type="entry name" value="Nucleotide-diphospho-sugar transferases"/>
    <property type="match status" value="1"/>
</dbReference>
<comment type="similarity">
    <text evidence="1">Belongs to the glycosyltransferase 2 family. WaaE/KdtX subfamily.</text>
</comment>
<dbReference type="CDD" id="cd02511">
    <property type="entry name" value="Beta4Glucosyltransferase"/>
    <property type="match status" value="1"/>
</dbReference>
<dbReference type="Proteomes" id="UP000182985">
    <property type="component" value="Unassembled WGS sequence"/>
</dbReference>
<dbReference type="OrthoDB" id="9815923at2"/>
<organism evidence="4 5">
    <name type="scientific">Brucella cytisi</name>
    <dbReference type="NCBI Taxonomy" id="407152"/>
    <lineage>
        <taxon>Bacteria</taxon>
        <taxon>Pseudomonadati</taxon>
        <taxon>Pseudomonadota</taxon>
        <taxon>Alphaproteobacteria</taxon>
        <taxon>Hyphomicrobiales</taxon>
        <taxon>Brucellaceae</taxon>
        <taxon>Brucella/Ochrobactrum group</taxon>
        <taxon>Brucella</taxon>
    </lineage>
</organism>
<sequence>MTVSVLIRTLNEEVNLPACLASLDWCDDIVVLDSFSTDRTVEIAKAAGARVYQRVYDTEDRQRMYGLTEIEFKHLWVYTPDADEITPPDLRDEILSVTADPDRPEVFFRLRYKNMFMGRWIRHASLYPTWITRLVRPDRVRFERSIHARATGGPSGQLQAHFIHYSFNKGLAAWYDKHNLYSTVEADLSAARLLERRVDWGGLLSGNPERRRRAMKSLSYNLPCRPTLRFFYMYVLRGGFLDGKPGYLYCRLLSAYEFMIVIKMEEQRQRQSTLLAESSSVRRPLETEAPERRMV</sequence>
<comment type="caution">
    <text evidence="4">The sequence shown here is derived from an EMBL/GenBank/DDBJ whole genome shotgun (WGS) entry which is preliminary data.</text>
</comment>
<dbReference type="InterPro" id="IPR029044">
    <property type="entry name" value="Nucleotide-diphossugar_trans"/>
</dbReference>
<feature type="domain" description="Glycosyltransferase 2-like" evidence="3">
    <location>
        <begin position="4"/>
        <end position="142"/>
    </location>
</feature>
<keyword evidence="5" id="KW-1185">Reference proteome</keyword>
<evidence type="ECO:0000256" key="1">
    <source>
        <dbReference type="ARBA" id="ARBA00038494"/>
    </source>
</evidence>
<accession>A0A1J6I9L5</accession>
<reference evidence="4 5" key="1">
    <citation type="submission" date="2016-10" db="EMBL/GenBank/DDBJ databases">
        <title>The Draft Genome Sequence of the Potato Rhizosphere Bacteria Ochrobactrum sp. IPA7.2.</title>
        <authorList>
            <person name="Gogoleva N.E."/>
            <person name="Khlopko Y.A."/>
            <person name="Burygin G.L."/>
            <person name="Plotnikov A.O."/>
        </authorList>
    </citation>
    <scope>NUCLEOTIDE SEQUENCE [LARGE SCALE GENOMIC DNA]</scope>
    <source>
        <strain evidence="4 5">IPA7.2</strain>
    </source>
</reference>